<dbReference type="CDD" id="cd03677">
    <property type="entry name" value="MM_CoA_mutase_beta"/>
    <property type="match status" value="1"/>
</dbReference>
<proteinExistence type="predicted"/>
<name>A0A1H1KWR7_9FLAO</name>
<gene>
    <name evidence="2" type="ORF">SAMN04488552_0323</name>
</gene>
<evidence type="ECO:0000313" key="3">
    <source>
        <dbReference type="Proteomes" id="UP000198858"/>
    </source>
</evidence>
<dbReference type="Proteomes" id="UP000198858">
    <property type="component" value="Chromosome I"/>
</dbReference>
<keyword evidence="3" id="KW-1185">Reference proteome</keyword>
<dbReference type="InterPro" id="IPR016176">
    <property type="entry name" value="Cbl-dep_enz_cat"/>
</dbReference>
<evidence type="ECO:0000259" key="1">
    <source>
        <dbReference type="Pfam" id="PF01642"/>
    </source>
</evidence>
<evidence type="ECO:0000313" key="2">
    <source>
        <dbReference type="EMBL" id="SDR66778.1"/>
    </source>
</evidence>
<dbReference type="STRING" id="1250231.SAMN04488552_0323"/>
<dbReference type="GO" id="GO:0016866">
    <property type="term" value="F:intramolecular transferase activity"/>
    <property type="evidence" value="ECO:0007669"/>
    <property type="project" value="InterPro"/>
</dbReference>
<dbReference type="SUPFAM" id="SSF51703">
    <property type="entry name" value="Cobalamin (vitamin B12)-dependent enzymes"/>
    <property type="match status" value="1"/>
</dbReference>
<protein>
    <submittedName>
        <fullName evidence="2">Heterodimeric methylmalonyl-CoA mutase small subunit</fullName>
    </submittedName>
</protein>
<dbReference type="GO" id="GO:0031419">
    <property type="term" value="F:cobalamin binding"/>
    <property type="evidence" value="ECO:0007669"/>
    <property type="project" value="InterPro"/>
</dbReference>
<sequence>MKQLLFQDFEEVSAKQWKQKIQADLKGADYNEKLITKTLHGIDIKPFYSSEDIEETLKVSNPAHWNICEKIYVTSAEAANTKALQKLQKGTEAIWFILPNKEIDCETLFKNFPEKLSVYLHLEFLDSDFVQLIDKAISGKDLNVFLQTDIIGKLARTGNWFDNMNSDHEELEKMTQNSRNFESVISTNLGLYQNAGANIPQQLAYACAQATEYLNYLSRIDISEDKKANFKLQFKVSVGSDYFFEISKIRALRWLFGSIAKEFGFNTDCHIIAEPTRRTKTLYDYNVNLLRTTTEGMSAILGGADAICNMPYDAIYHKDNEFGDRIARNQLLIMRNESYLDKVGNVAEGTYYIESLTRQLAEKALDIFKDIEKGGGFLKELKSGIIQKKIKESAAEEQEKFNNGELVLIGTNKFENPEDSMQEDIELYPFLKKNPRKTLLEPILERRLSEASEEKRLEAEKQSQPTQLN</sequence>
<dbReference type="InterPro" id="IPR006099">
    <property type="entry name" value="MeMalonylCoA_mutase_a/b_cat"/>
</dbReference>
<reference evidence="2 3" key="1">
    <citation type="submission" date="2016-10" db="EMBL/GenBank/DDBJ databases">
        <authorList>
            <person name="Varghese N."/>
            <person name="Submissions S."/>
        </authorList>
    </citation>
    <scope>NUCLEOTIDE SEQUENCE [LARGE SCALE GENOMIC DNA]</scope>
    <source>
        <strain evidence="2 3">Mar_2010_102</strain>
    </source>
</reference>
<dbReference type="RefSeq" id="WP_089661032.1">
    <property type="nucleotide sequence ID" value="NZ_LT629745.1"/>
</dbReference>
<organism evidence="2 3">
    <name type="scientific">Christiangramia echinicola</name>
    <dbReference type="NCBI Taxonomy" id="279359"/>
    <lineage>
        <taxon>Bacteria</taxon>
        <taxon>Pseudomonadati</taxon>
        <taxon>Bacteroidota</taxon>
        <taxon>Flavobacteriia</taxon>
        <taxon>Flavobacteriales</taxon>
        <taxon>Flavobacteriaceae</taxon>
        <taxon>Christiangramia</taxon>
    </lineage>
</organism>
<feature type="domain" description="Methylmalonyl-CoA mutase alpha/beta chain catalytic" evidence="1">
    <location>
        <begin position="136"/>
        <end position="427"/>
    </location>
</feature>
<dbReference type="EMBL" id="LT629745">
    <property type="protein sequence ID" value="SDR66778.1"/>
    <property type="molecule type" value="Genomic_DNA"/>
</dbReference>
<dbReference type="Gene3D" id="3.20.20.240">
    <property type="entry name" value="Methylmalonyl-CoA mutase"/>
    <property type="match status" value="1"/>
</dbReference>
<accession>A0A1H1KWR7</accession>
<dbReference type="AlphaFoldDB" id="A0A1H1KWR7"/>
<dbReference type="Pfam" id="PF01642">
    <property type="entry name" value="MM_CoA_mutase"/>
    <property type="match status" value="1"/>
</dbReference>
<dbReference type="PANTHER" id="PTHR48101:SF1">
    <property type="entry name" value="METHYLMALONYL-COA MUTASE, LARGE SUBUNIT"/>
    <property type="match status" value="1"/>
</dbReference>
<dbReference type="PANTHER" id="PTHR48101">
    <property type="entry name" value="METHYLMALONYL-COA MUTASE, MITOCHONDRIAL-RELATED"/>
    <property type="match status" value="1"/>
</dbReference>